<dbReference type="CDD" id="cd02503">
    <property type="entry name" value="MobA"/>
    <property type="match status" value="1"/>
</dbReference>
<keyword evidence="6" id="KW-0342">GTP-binding</keyword>
<keyword evidence="2" id="KW-0808">Transferase</keyword>
<evidence type="ECO:0000256" key="4">
    <source>
        <dbReference type="ARBA" id="ARBA00022741"/>
    </source>
</evidence>
<keyword evidence="3" id="KW-0479">Metal-binding</keyword>
<keyword evidence="1" id="KW-0963">Cytoplasm</keyword>
<proteinExistence type="inferred from homology"/>
<reference evidence="9" key="1">
    <citation type="submission" date="2018-05" db="EMBL/GenBank/DDBJ databases">
        <authorList>
            <person name="Lanie J.A."/>
            <person name="Ng W.-L."/>
            <person name="Kazmierczak K.M."/>
            <person name="Andrzejewski T.M."/>
            <person name="Davidsen T.M."/>
            <person name="Wayne K.J."/>
            <person name="Tettelin H."/>
            <person name="Glass J.I."/>
            <person name="Rusch D."/>
            <person name="Podicherti R."/>
            <person name="Tsui H.-C.T."/>
            <person name="Winkler M.E."/>
        </authorList>
    </citation>
    <scope>NUCLEOTIDE SEQUENCE</scope>
</reference>
<protein>
    <recommendedName>
        <fullName evidence="8">MobA-like NTP transferase domain-containing protein</fullName>
    </recommendedName>
</protein>
<evidence type="ECO:0000256" key="5">
    <source>
        <dbReference type="ARBA" id="ARBA00022842"/>
    </source>
</evidence>
<dbReference type="InterPro" id="IPR029044">
    <property type="entry name" value="Nucleotide-diphossugar_trans"/>
</dbReference>
<evidence type="ECO:0000256" key="1">
    <source>
        <dbReference type="ARBA" id="ARBA00022490"/>
    </source>
</evidence>
<dbReference type="GO" id="GO:0005525">
    <property type="term" value="F:GTP binding"/>
    <property type="evidence" value="ECO:0007669"/>
    <property type="project" value="UniProtKB-KW"/>
</dbReference>
<dbReference type="PANTHER" id="PTHR19136">
    <property type="entry name" value="MOLYBDENUM COFACTOR GUANYLYLTRANSFERASE"/>
    <property type="match status" value="1"/>
</dbReference>
<dbReference type="EMBL" id="UINC01018420">
    <property type="protein sequence ID" value="SVA77362.1"/>
    <property type="molecule type" value="Genomic_DNA"/>
</dbReference>
<keyword evidence="4" id="KW-0547">Nucleotide-binding</keyword>
<dbReference type="PANTHER" id="PTHR19136:SF81">
    <property type="entry name" value="MOLYBDENUM COFACTOR GUANYLYLTRANSFERASE"/>
    <property type="match status" value="1"/>
</dbReference>
<evidence type="ECO:0000256" key="2">
    <source>
        <dbReference type="ARBA" id="ARBA00022679"/>
    </source>
</evidence>
<evidence type="ECO:0000313" key="9">
    <source>
        <dbReference type="EMBL" id="SVA77362.1"/>
    </source>
</evidence>
<evidence type="ECO:0000256" key="6">
    <source>
        <dbReference type="ARBA" id="ARBA00023134"/>
    </source>
</evidence>
<keyword evidence="7" id="KW-0501">Molybdenum cofactor biosynthesis</keyword>
<dbReference type="HAMAP" id="MF_00316">
    <property type="entry name" value="MobA"/>
    <property type="match status" value="1"/>
</dbReference>
<evidence type="ECO:0000256" key="7">
    <source>
        <dbReference type="ARBA" id="ARBA00023150"/>
    </source>
</evidence>
<accession>A0A381YL96</accession>
<dbReference type="GO" id="GO:0006777">
    <property type="term" value="P:Mo-molybdopterin cofactor biosynthetic process"/>
    <property type="evidence" value="ECO:0007669"/>
    <property type="project" value="UniProtKB-KW"/>
</dbReference>
<organism evidence="9">
    <name type="scientific">marine metagenome</name>
    <dbReference type="NCBI Taxonomy" id="408172"/>
    <lineage>
        <taxon>unclassified sequences</taxon>
        <taxon>metagenomes</taxon>
        <taxon>ecological metagenomes</taxon>
    </lineage>
</organism>
<evidence type="ECO:0000259" key="8">
    <source>
        <dbReference type="Pfam" id="PF12804"/>
    </source>
</evidence>
<keyword evidence="5" id="KW-0460">Magnesium</keyword>
<evidence type="ECO:0000256" key="3">
    <source>
        <dbReference type="ARBA" id="ARBA00022723"/>
    </source>
</evidence>
<dbReference type="InterPro" id="IPR025877">
    <property type="entry name" value="MobA-like_NTP_Trfase"/>
</dbReference>
<dbReference type="GO" id="GO:0016779">
    <property type="term" value="F:nucleotidyltransferase activity"/>
    <property type="evidence" value="ECO:0007669"/>
    <property type="project" value="UniProtKB-ARBA"/>
</dbReference>
<feature type="domain" description="MobA-like NTP transferase" evidence="8">
    <location>
        <begin position="7"/>
        <end position="153"/>
    </location>
</feature>
<gene>
    <name evidence="9" type="ORF">METZ01_LOCUS130216</name>
</gene>
<dbReference type="AlphaFoldDB" id="A0A381YL96"/>
<feature type="non-terminal residue" evidence="9">
    <location>
        <position position="1"/>
    </location>
</feature>
<dbReference type="GO" id="GO:0046872">
    <property type="term" value="F:metal ion binding"/>
    <property type="evidence" value="ECO:0007669"/>
    <property type="project" value="UniProtKB-KW"/>
</dbReference>
<dbReference type="Pfam" id="PF12804">
    <property type="entry name" value="NTP_transf_3"/>
    <property type="match status" value="1"/>
</dbReference>
<dbReference type="SUPFAM" id="SSF53448">
    <property type="entry name" value="Nucleotide-diphospho-sugar transferases"/>
    <property type="match status" value="1"/>
</dbReference>
<sequence>VSSELRGLILAGGRSRRMGRDKATLEFGGRSQLERATDLLGEHLDHVHLSIRAGQLKNAVRFDHELIFDVYDNFGPAAGILSAHRAFPEVGWVVLACDMPLVDGAIIGALIEQRDSRKAATVFANPRDGLPEPLCAIYEPGTLARFRRLAEEEIETSPRALLIQSELRELELPRANALDNVNTPEDLDRINDLLS</sequence>
<dbReference type="Gene3D" id="3.90.550.10">
    <property type="entry name" value="Spore Coat Polysaccharide Biosynthesis Protein SpsA, Chain A"/>
    <property type="match status" value="1"/>
</dbReference>
<name>A0A381YL96_9ZZZZ</name>
<dbReference type="InterPro" id="IPR013482">
    <property type="entry name" value="Molybde_CF_guanTrfase"/>
</dbReference>